<dbReference type="Pfam" id="PF02720">
    <property type="entry name" value="DUF222"/>
    <property type="match status" value="1"/>
</dbReference>
<dbReference type="Gene3D" id="1.10.30.50">
    <property type="match status" value="1"/>
</dbReference>
<dbReference type="InterPro" id="IPR003870">
    <property type="entry name" value="DUF222"/>
</dbReference>
<dbReference type="AlphaFoldDB" id="A0A7W5CEZ5"/>
<dbReference type="GO" id="GO:0008270">
    <property type="term" value="F:zinc ion binding"/>
    <property type="evidence" value="ECO:0007669"/>
    <property type="project" value="InterPro"/>
</dbReference>
<feature type="domain" description="HNH nuclease" evidence="3">
    <location>
        <begin position="478"/>
        <end position="530"/>
    </location>
</feature>
<dbReference type="CDD" id="cd00085">
    <property type="entry name" value="HNHc"/>
    <property type="match status" value="1"/>
</dbReference>
<dbReference type="RefSeq" id="WP_183417990.1">
    <property type="nucleotide sequence ID" value="NZ_JACHXY010000001.1"/>
</dbReference>
<protein>
    <recommendedName>
        <fullName evidence="3">HNH nuclease domain-containing protein</fullName>
    </recommendedName>
</protein>
<evidence type="ECO:0000313" key="5">
    <source>
        <dbReference type="Proteomes" id="UP000543579"/>
    </source>
</evidence>
<feature type="region of interest" description="Disordered" evidence="2">
    <location>
        <begin position="384"/>
        <end position="409"/>
    </location>
</feature>
<evidence type="ECO:0000259" key="3">
    <source>
        <dbReference type="SMART" id="SM00507"/>
    </source>
</evidence>
<dbReference type="InterPro" id="IPR003615">
    <property type="entry name" value="HNH_nuc"/>
</dbReference>
<evidence type="ECO:0000313" key="4">
    <source>
        <dbReference type="EMBL" id="MBB3156436.1"/>
    </source>
</evidence>
<organism evidence="4 5">
    <name type="scientific">Microbacterium proteolyticum</name>
    <dbReference type="NCBI Taxonomy" id="1572644"/>
    <lineage>
        <taxon>Bacteria</taxon>
        <taxon>Bacillati</taxon>
        <taxon>Actinomycetota</taxon>
        <taxon>Actinomycetes</taxon>
        <taxon>Micrococcales</taxon>
        <taxon>Microbacteriaceae</taxon>
        <taxon>Microbacterium</taxon>
    </lineage>
</organism>
<accession>A0A7W5CEZ5</accession>
<feature type="compositionally biased region" description="Low complexity" evidence="2">
    <location>
        <begin position="217"/>
        <end position="231"/>
    </location>
</feature>
<comment type="caution">
    <text evidence="4">The sequence shown here is derived from an EMBL/GenBank/DDBJ whole genome shotgun (WGS) entry which is preliminary data.</text>
</comment>
<gene>
    <name evidence="4" type="ORF">FHS07_000120</name>
</gene>
<sequence>MHITAPPIDRQQSVCTAWGVPWPSDDDLRADADTAWAVEVGLVDPGGGEAGAFDDECVAFADAVAGTVDLSSRTTDSVGADPEVWLRELQHQVRARQRATAEEYRLIRLVVERAATDTVPWVGPDPTLDLAWNDSRGRTIAAVRRDRRDMAERAAVAEIATQLRLSEQTVRTRAAHAETLQIRCPELWKAFAEGSVSERHAVEAARLATSLPEESESMAAPAAPEGPGAAGDPVEPFVDGRDETLDGTAVPTHQPAATLDEAPSVSEARASWRAFDEGSLDRALRLPPARFTVAARALRERVHRESIDIRHRRAARDRGVWLTPELDGMATLTALLPADRAFDALSRVDRIARQLRVGPDEARTLAQLRADAVADLLTRPEDAAESQVLAHGTAPNSPPQTSHAARSGRPASIVVTVPALTLLGAGNEPATLDGYGPIDLDTARRLAGEATSWVRILTNPLTGAALALDRSTYRVPTALRRWLGVTSPVCVFPGCGRPARDCDLDHLIAWSEGGVTDDDNLAPECRHHHRLRHETRWHPSRAPDTGEVRWMSPLGAEIEEDPPPF</sequence>
<proteinExistence type="inferred from homology"/>
<dbReference type="Proteomes" id="UP000543579">
    <property type="component" value="Unassembled WGS sequence"/>
</dbReference>
<name>A0A7W5CEZ5_9MICO</name>
<dbReference type="GO" id="GO:0004519">
    <property type="term" value="F:endonuclease activity"/>
    <property type="evidence" value="ECO:0007669"/>
    <property type="project" value="InterPro"/>
</dbReference>
<dbReference type="InterPro" id="IPR002711">
    <property type="entry name" value="HNH"/>
</dbReference>
<evidence type="ECO:0000256" key="2">
    <source>
        <dbReference type="SAM" id="MobiDB-lite"/>
    </source>
</evidence>
<reference evidence="4 5" key="1">
    <citation type="submission" date="2020-08" db="EMBL/GenBank/DDBJ databases">
        <title>Genomic Encyclopedia of Type Strains, Phase III (KMG-III): the genomes of soil and plant-associated and newly described type strains.</title>
        <authorList>
            <person name="Whitman W."/>
        </authorList>
    </citation>
    <scope>NUCLEOTIDE SEQUENCE [LARGE SCALE GENOMIC DNA]</scope>
    <source>
        <strain evidence="4 5">CECT 8356</strain>
    </source>
</reference>
<dbReference type="GO" id="GO:0003676">
    <property type="term" value="F:nucleic acid binding"/>
    <property type="evidence" value="ECO:0007669"/>
    <property type="project" value="InterPro"/>
</dbReference>
<comment type="similarity">
    <text evidence="1">Belongs to the Rv1128c/1148c/1588c/1702c/1945/3466 family.</text>
</comment>
<dbReference type="Pfam" id="PF01844">
    <property type="entry name" value="HNH"/>
    <property type="match status" value="1"/>
</dbReference>
<dbReference type="EMBL" id="JACHXY010000001">
    <property type="protein sequence ID" value="MBB3156436.1"/>
    <property type="molecule type" value="Genomic_DNA"/>
</dbReference>
<evidence type="ECO:0000256" key="1">
    <source>
        <dbReference type="ARBA" id="ARBA00023450"/>
    </source>
</evidence>
<dbReference type="SMART" id="SM00507">
    <property type="entry name" value="HNHc"/>
    <property type="match status" value="1"/>
</dbReference>
<feature type="region of interest" description="Disordered" evidence="2">
    <location>
        <begin position="210"/>
        <end position="231"/>
    </location>
</feature>